<dbReference type="SMART" id="SM00052">
    <property type="entry name" value="EAL"/>
    <property type="match status" value="1"/>
</dbReference>
<evidence type="ECO:0000259" key="5">
    <source>
        <dbReference type="PROSITE" id="PS50883"/>
    </source>
</evidence>
<dbReference type="Gene3D" id="3.30.450.20">
    <property type="entry name" value="PAS domain"/>
    <property type="match status" value="1"/>
</dbReference>
<dbReference type="SUPFAM" id="SSF141868">
    <property type="entry name" value="EAL domain-like"/>
    <property type="match status" value="1"/>
</dbReference>
<evidence type="ECO:0000256" key="1">
    <source>
        <dbReference type="PROSITE-ProRule" id="PRU00169"/>
    </source>
</evidence>
<feature type="domain" description="EAL" evidence="5">
    <location>
        <begin position="482"/>
        <end position="738"/>
    </location>
</feature>
<keyword evidence="1" id="KW-0597">Phosphoprotein</keyword>
<dbReference type="Pfam" id="PF00563">
    <property type="entry name" value="EAL"/>
    <property type="match status" value="1"/>
</dbReference>
<dbReference type="PROSITE" id="PS50110">
    <property type="entry name" value="RESPONSE_REGULATORY"/>
    <property type="match status" value="1"/>
</dbReference>
<dbReference type="CDD" id="cd00130">
    <property type="entry name" value="PAS"/>
    <property type="match status" value="1"/>
</dbReference>
<dbReference type="InterPro" id="IPR001633">
    <property type="entry name" value="EAL_dom"/>
</dbReference>
<dbReference type="PANTHER" id="PTHR44757:SF2">
    <property type="entry name" value="BIOFILM ARCHITECTURE MAINTENANCE PROTEIN MBAA"/>
    <property type="match status" value="1"/>
</dbReference>
<dbReference type="SUPFAM" id="SSF55785">
    <property type="entry name" value="PYP-like sensor domain (PAS domain)"/>
    <property type="match status" value="1"/>
</dbReference>
<dbReference type="InterPro" id="IPR035919">
    <property type="entry name" value="EAL_sf"/>
</dbReference>
<dbReference type="Gene3D" id="3.30.70.270">
    <property type="match status" value="1"/>
</dbReference>
<dbReference type="SMART" id="SM00086">
    <property type="entry name" value="PAC"/>
    <property type="match status" value="1"/>
</dbReference>
<dbReference type="PANTHER" id="PTHR44757">
    <property type="entry name" value="DIGUANYLATE CYCLASE DGCP"/>
    <property type="match status" value="1"/>
</dbReference>
<dbReference type="NCBIfam" id="TIGR00254">
    <property type="entry name" value="GGDEF"/>
    <property type="match status" value="1"/>
</dbReference>
<dbReference type="InterPro" id="IPR035965">
    <property type="entry name" value="PAS-like_dom_sf"/>
</dbReference>
<dbReference type="OrthoDB" id="9762141at2"/>
<dbReference type="Pfam" id="PF00072">
    <property type="entry name" value="Response_reg"/>
    <property type="match status" value="1"/>
</dbReference>
<feature type="domain" description="Response regulatory" evidence="2">
    <location>
        <begin position="11"/>
        <end position="158"/>
    </location>
</feature>
<dbReference type="Pfam" id="PF13426">
    <property type="entry name" value="PAS_9"/>
    <property type="match status" value="1"/>
</dbReference>
<dbReference type="RefSeq" id="WP_145307086.1">
    <property type="nucleotide sequence ID" value="NZ_CP037452.1"/>
</dbReference>
<dbReference type="InterPro" id="IPR029787">
    <property type="entry name" value="Nucleotide_cyclase"/>
</dbReference>
<dbReference type="EMBL" id="CP037452">
    <property type="protein sequence ID" value="QDV49392.1"/>
    <property type="molecule type" value="Genomic_DNA"/>
</dbReference>
<gene>
    <name evidence="7" type="primary">cph2_1</name>
    <name evidence="7" type="ORF">Enr17x_14090</name>
</gene>
<dbReference type="SMART" id="SM00267">
    <property type="entry name" value="GGDEF"/>
    <property type="match status" value="1"/>
</dbReference>
<dbReference type="NCBIfam" id="TIGR00229">
    <property type="entry name" value="sensory_box"/>
    <property type="match status" value="1"/>
</dbReference>
<dbReference type="PROSITE" id="PS50883">
    <property type="entry name" value="EAL"/>
    <property type="match status" value="1"/>
</dbReference>
<dbReference type="Gene3D" id="3.20.20.450">
    <property type="entry name" value="EAL domain"/>
    <property type="match status" value="1"/>
</dbReference>
<dbReference type="PROSITE" id="PS50113">
    <property type="entry name" value="PAC"/>
    <property type="match status" value="1"/>
</dbReference>
<dbReference type="KEGG" id="gfm:Enr17x_14090"/>
<dbReference type="InterPro" id="IPR000014">
    <property type="entry name" value="PAS"/>
</dbReference>
<feature type="domain" description="PAC" evidence="4">
    <location>
        <begin position="256"/>
        <end position="308"/>
    </location>
</feature>
<dbReference type="AlphaFoldDB" id="A0A518I8M6"/>
<evidence type="ECO:0000259" key="3">
    <source>
        <dbReference type="PROSITE" id="PS50112"/>
    </source>
</evidence>
<dbReference type="Proteomes" id="UP000318313">
    <property type="component" value="Chromosome"/>
</dbReference>
<dbReference type="PROSITE" id="PS50887">
    <property type="entry name" value="GGDEF"/>
    <property type="match status" value="1"/>
</dbReference>
<name>A0A518I8M6_9PLAN</name>
<dbReference type="Pfam" id="PF00990">
    <property type="entry name" value="GGDEF"/>
    <property type="match status" value="1"/>
</dbReference>
<feature type="domain" description="PAS" evidence="3">
    <location>
        <begin position="184"/>
        <end position="241"/>
    </location>
</feature>
<dbReference type="GO" id="GO:0000160">
    <property type="term" value="P:phosphorelay signal transduction system"/>
    <property type="evidence" value="ECO:0007669"/>
    <property type="project" value="InterPro"/>
</dbReference>
<sequence>MYELNDTRNRRILVIDDNEAIHDDFKKILTGSAKSTKTSDSYAAFFGEQEATSNELSFEVDTASQGREGLEKVTQSIQKGCPYAMAFVDIRMPPGWDGIETVSHLWEVDPDLLIVICTAYNDYNWTEMSKQLGCMDRWLILKKPFDNVEVRQLASSLTEKWDLARKAEVKLTELQQSVGVKNRQLAAFRKAVDAAGIVAMIDLDGTILEANDNFCKISGYSHDELVGQNHNMILSAHHPDEFFEELYATVEQNKIWHGEICNRAKDGSLYWVDTTIVPMLDEDDKTISYFTLRIEISDRKKLMGQLQTQAYNDSLTGLPNRASILDSIQSAIDRGPDHHFALLFLDFDRFKLINDSLGHDMGDELLKEIAQRLSNTLRGTDQIKPARLGGDEFVVLLNRLTNLSDATVVAERLLDVFSKSYQLGTHTVYSTASIGVVTSEYQYQTASDMIRDADVAMYKAKAAGYGSYLVFDQTMREKAQYRLRLEGDLRTAIAQNEFALFYQPIVSLESGKLEGLEALVRWEHPERGMISPDDFIPVAEETGLISAIGEWCLNEACRQFAEWKQTFGDDAPGFMHVNVSRRQLLDPKLTHTVRQVIEKHEIPPKQLHLEVTESLIMEDQKTFIPILKELRKIGIKVDMDDFGTGHSSLSCLHEFPLDVLKIDRSFVVNAKHVRDYAALLQAILTLADNLELQVVAEGITDTEQLILLQALGCEYGQGYLFSEPRLATEIQTLFGAHIDWTNNPSEMQATSS</sequence>
<evidence type="ECO:0000259" key="6">
    <source>
        <dbReference type="PROSITE" id="PS50887"/>
    </source>
</evidence>
<feature type="domain" description="GGDEF" evidence="6">
    <location>
        <begin position="338"/>
        <end position="473"/>
    </location>
</feature>
<dbReference type="InterPro" id="IPR000160">
    <property type="entry name" value="GGDEF_dom"/>
</dbReference>
<evidence type="ECO:0000313" key="7">
    <source>
        <dbReference type="EMBL" id="QDV49392.1"/>
    </source>
</evidence>
<proteinExistence type="predicted"/>
<protein>
    <submittedName>
        <fullName evidence="7">Phytochrome-like protein cph2</fullName>
    </submittedName>
</protein>
<keyword evidence="8" id="KW-1185">Reference proteome</keyword>
<dbReference type="SMART" id="SM00091">
    <property type="entry name" value="PAS"/>
    <property type="match status" value="1"/>
</dbReference>
<dbReference type="InterPro" id="IPR000700">
    <property type="entry name" value="PAS-assoc_C"/>
</dbReference>
<dbReference type="SUPFAM" id="SSF55073">
    <property type="entry name" value="Nucleotide cyclase"/>
    <property type="match status" value="1"/>
</dbReference>
<dbReference type="InterPro" id="IPR001789">
    <property type="entry name" value="Sig_transdc_resp-reg_receiver"/>
</dbReference>
<dbReference type="InterPro" id="IPR052155">
    <property type="entry name" value="Biofilm_reg_signaling"/>
</dbReference>
<evidence type="ECO:0000259" key="2">
    <source>
        <dbReference type="PROSITE" id="PS50110"/>
    </source>
</evidence>
<dbReference type="InterPro" id="IPR011006">
    <property type="entry name" value="CheY-like_superfamily"/>
</dbReference>
<evidence type="ECO:0000313" key="8">
    <source>
        <dbReference type="Proteomes" id="UP000318313"/>
    </source>
</evidence>
<organism evidence="7 8">
    <name type="scientific">Gimesia fumaroli</name>
    <dbReference type="NCBI Taxonomy" id="2527976"/>
    <lineage>
        <taxon>Bacteria</taxon>
        <taxon>Pseudomonadati</taxon>
        <taxon>Planctomycetota</taxon>
        <taxon>Planctomycetia</taxon>
        <taxon>Planctomycetales</taxon>
        <taxon>Planctomycetaceae</taxon>
        <taxon>Gimesia</taxon>
    </lineage>
</organism>
<accession>A0A518I8M6</accession>
<dbReference type="InterPro" id="IPR043128">
    <property type="entry name" value="Rev_trsase/Diguanyl_cyclase"/>
</dbReference>
<dbReference type="CDD" id="cd01948">
    <property type="entry name" value="EAL"/>
    <property type="match status" value="1"/>
</dbReference>
<dbReference type="PROSITE" id="PS50112">
    <property type="entry name" value="PAS"/>
    <property type="match status" value="1"/>
</dbReference>
<reference evidence="7 8" key="1">
    <citation type="submission" date="2019-03" db="EMBL/GenBank/DDBJ databases">
        <title>Deep-cultivation of Planctomycetes and their phenomic and genomic characterization uncovers novel biology.</title>
        <authorList>
            <person name="Wiegand S."/>
            <person name="Jogler M."/>
            <person name="Boedeker C."/>
            <person name="Pinto D."/>
            <person name="Vollmers J."/>
            <person name="Rivas-Marin E."/>
            <person name="Kohn T."/>
            <person name="Peeters S.H."/>
            <person name="Heuer A."/>
            <person name="Rast P."/>
            <person name="Oberbeckmann S."/>
            <person name="Bunk B."/>
            <person name="Jeske O."/>
            <person name="Meyerdierks A."/>
            <person name="Storesund J.E."/>
            <person name="Kallscheuer N."/>
            <person name="Luecker S."/>
            <person name="Lage O.M."/>
            <person name="Pohl T."/>
            <person name="Merkel B.J."/>
            <person name="Hornburger P."/>
            <person name="Mueller R.-W."/>
            <person name="Bruemmer F."/>
            <person name="Labrenz M."/>
            <person name="Spormann A.M."/>
            <person name="Op den Camp H."/>
            <person name="Overmann J."/>
            <person name="Amann R."/>
            <person name="Jetten M.S.M."/>
            <person name="Mascher T."/>
            <person name="Medema M.H."/>
            <person name="Devos D.P."/>
            <person name="Kaster A.-K."/>
            <person name="Ovreas L."/>
            <person name="Rohde M."/>
            <person name="Galperin M.Y."/>
            <person name="Jogler C."/>
        </authorList>
    </citation>
    <scope>NUCLEOTIDE SEQUENCE [LARGE SCALE GENOMIC DNA]</scope>
    <source>
        <strain evidence="7 8">Enr17</strain>
    </source>
</reference>
<dbReference type="CDD" id="cd01949">
    <property type="entry name" value="GGDEF"/>
    <property type="match status" value="1"/>
</dbReference>
<dbReference type="SUPFAM" id="SSF52172">
    <property type="entry name" value="CheY-like"/>
    <property type="match status" value="1"/>
</dbReference>
<feature type="modified residue" description="4-aspartylphosphate" evidence="1">
    <location>
        <position position="89"/>
    </location>
</feature>
<dbReference type="Gene3D" id="3.40.50.2300">
    <property type="match status" value="1"/>
</dbReference>
<dbReference type="InterPro" id="IPR001610">
    <property type="entry name" value="PAC"/>
</dbReference>
<evidence type="ECO:0000259" key="4">
    <source>
        <dbReference type="PROSITE" id="PS50113"/>
    </source>
</evidence>